<evidence type="ECO:0000256" key="2">
    <source>
        <dbReference type="ARBA" id="ARBA00022801"/>
    </source>
</evidence>
<feature type="compositionally biased region" description="Acidic residues" evidence="4">
    <location>
        <begin position="231"/>
        <end position="244"/>
    </location>
</feature>
<comment type="caution">
    <text evidence="5">The sequence shown here is derived from an EMBL/GenBank/DDBJ whole genome shotgun (WGS) entry which is preliminary data.</text>
</comment>
<dbReference type="InterPro" id="IPR029055">
    <property type="entry name" value="Ntn_hydrolases_N"/>
</dbReference>
<protein>
    <submittedName>
        <fullName evidence="5">Penicillin acylase family protein</fullName>
    </submittedName>
</protein>
<dbReference type="InterPro" id="IPR043146">
    <property type="entry name" value="Penicillin_amidase_N_B-knob"/>
</dbReference>
<reference evidence="5 6" key="1">
    <citation type="submission" date="2020-04" db="EMBL/GenBank/DDBJ databases">
        <title>CFH 90308 Microbacterium sp.</title>
        <authorList>
            <person name="Nie G."/>
            <person name="Ming H."/>
            <person name="Xia T."/>
        </authorList>
    </citation>
    <scope>NUCLEOTIDE SEQUENCE [LARGE SCALE GENOMIC DNA]</scope>
    <source>
        <strain evidence="5 6">CFH 90308</strain>
    </source>
</reference>
<dbReference type="InterPro" id="IPR043147">
    <property type="entry name" value="Penicillin_amidase_A-knob"/>
</dbReference>
<keyword evidence="6" id="KW-1185">Reference proteome</keyword>
<evidence type="ECO:0000256" key="1">
    <source>
        <dbReference type="ARBA" id="ARBA00006586"/>
    </source>
</evidence>
<comment type="similarity">
    <text evidence="1">Belongs to the peptidase S45 family.</text>
</comment>
<dbReference type="PANTHER" id="PTHR34218">
    <property type="entry name" value="PEPTIDASE S45 PENICILLIN AMIDASE"/>
    <property type="match status" value="1"/>
</dbReference>
<dbReference type="SUPFAM" id="SSF56235">
    <property type="entry name" value="N-terminal nucleophile aminohydrolases (Ntn hydrolases)"/>
    <property type="match status" value="1"/>
</dbReference>
<sequence>MLALIAVGFVVYTVQRSFPQLSGEVAVAGLDDQVTVQRDGLGIPTITADSKHDLFFSQGYVHAQDRFWEMDFRRHVTSGRLSELFGESQLETDRFLRTLGWREIAEQEVDALGDTERAYYEAYADGVNAYLAEHDGPDASFEYAVLGLQNSGYEIEPWTPADSVAWLKAMAWDLRSNIEDETERAVIAPDFTQAEIDELYPAYPFDRNPVIVPEISTVPAVGTVPDIAEDGEATDAETEAETESEPSASVEWTEVSDVVAAVSTLVGGVGEGIGSNSWVVSGDLTESGMPLLANDPHLGASLPSVWHQIQLKCGDVSEECPFDVAGFGFAGVPGVIIGHNDRVAWGFTNLTTDVTDLYLEKIEGDSYWYDGALVPLEERTETLKVAGGEDVELSIRSTVNGPIVSGLTDDFTAIADEPFTGTDGTVTAPTAAPDGEYAVSLKWTALEPGTTATAIFALNTARDFDDFRGAAAQFDVPAQNLVYADVEGNIGYQTPGKLPIRGAGDGSMPQPGWDSTYAWQGFIPFEELPVVYNPEDGYIVTANNAIVGDDYPHFLTRDWDYGWRAARITEMLQRRIANGPLTAEDLLAVQADNHSFIGVRLTAAYLDVTTGDDETDAALDLLREWDGQNAADSPAAAYANVLWDTLARNVFVEERENPVPLGDQGRMFLVVDTLLDDPESPWWTNQALGVAGMTDMLKRSAIDARERLTAIQGDNPSRWNWGSLHALPLVNDTFGTSGIAPIEWLFNRGPFAVGGGSSVVNATGWSLGSDFATVTVPSMRMVVDLADFDASGWNHLTGASGHTFHPNYIDQTEAWQRAELAPWAFTPDAVDAATVDTLVLTPGG</sequence>
<dbReference type="PIRSF" id="PIRSF001227">
    <property type="entry name" value="Pen_acylase"/>
    <property type="match status" value="1"/>
</dbReference>
<evidence type="ECO:0000256" key="3">
    <source>
        <dbReference type="ARBA" id="ARBA00023145"/>
    </source>
</evidence>
<keyword evidence="3" id="KW-0865">Zymogen</keyword>
<dbReference type="Gene3D" id="1.10.439.10">
    <property type="entry name" value="Penicillin Amidohydrolase, domain 1"/>
    <property type="match status" value="1"/>
</dbReference>
<dbReference type="PANTHER" id="PTHR34218:SF4">
    <property type="entry name" value="ACYL-HOMOSERINE LACTONE ACYLASE QUIP"/>
    <property type="match status" value="1"/>
</dbReference>
<dbReference type="Pfam" id="PF01804">
    <property type="entry name" value="Penicil_amidase"/>
    <property type="match status" value="1"/>
</dbReference>
<keyword evidence="2" id="KW-0378">Hydrolase</keyword>
<dbReference type="Proteomes" id="UP001429745">
    <property type="component" value="Unassembled WGS sequence"/>
</dbReference>
<dbReference type="InterPro" id="IPR014395">
    <property type="entry name" value="Pen/GL7ACA/AHL_acylase"/>
</dbReference>
<dbReference type="InterPro" id="IPR002692">
    <property type="entry name" value="S45"/>
</dbReference>
<gene>
    <name evidence="5" type="ORF">HF576_13815</name>
</gene>
<evidence type="ECO:0000313" key="6">
    <source>
        <dbReference type="Proteomes" id="UP001429745"/>
    </source>
</evidence>
<accession>A0ABX1KFP4</accession>
<dbReference type="InterPro" id="IPR023343">
    <property type="entry name" value="Penicillin_amidase_dom1"/>
</dbReference>
<evidence type="ECO:0000313" key="5">
    <source>
        <dbReference type="EMBL" id="NLP84924.1"/>
    </source>
</evidence>
<dbReference type="Gene3D" id="3.60.20.10">
    <property type="entry name" value="Glutamine Phosphoribosylpyrophosphate, subunit 1, domain 1"/>
    <property type="match status" value="1"/>
</dbReference>
<proteinExistence type="inferred from homology"/>
<dbReference type="EMBL" id="JABACI010000004">
    <property type="protein sequence ID" value="NLP84924.1"/>
    <property type="molecule type" value="Genomic_DNA"/>
</dbReference>
<feature type="region of interest" description="Disordered" evidence="4">
    <location>
        <begin position="231"/>
        <end position="251"/>
    </location>
</feature>
<organism evidence="5 6">
    <name type="scientific">Microbacterium salsuginis</name>
    <dbReference type="NCBI Taxonomy" id="2722803"/>
    <lineage>
        <taxon>Bacteria</taxon>
        <taxon>Bacillati</taxon>
        <taxon>Actinomycetota</taxon>
        <taxon>Actinomycetes</taxon>
        <taxon>Micrococcales</taxon>
        <taxon>Microbacteriaceae</taxon>
        <taxon>Microbacterium</taxon>
    </lineage>
</organism>
<dbReference type="Gene3D" id="2.30.120.10">
    <property type="match status" value="1"/>
</dbReference>
<dbReference type="Gene3D" id="1.10.1400.10">
    <property type="match status" value="1"/>
</dbReference>
<dbReference type="CDD" id="cd03747">
    <property type="entry name" value="Ntn_PGA_like"/>
    <property type="match status" value="1"/>
</dbReference>
<name>A0ABX1KFP4_9MICO</name>
<evidence type="ECO:0000256" key="4">
    <source>
        <dbReference type="SAM" id="MobiDB-lite"/>
    </source>
</evidence>